<dbReference type="Proteomes" id="UP000054321">
    <property type="component" value="Unassembled WGS sequence"/>
</dbReference>
<dbReference type="PANTHER" id="PTHR12064">
    <property type="entry name" value="METAL TRANSPORTER CNNM"/>
    <property type="match status" value="1"/>
</dbReference>
<sequence>MGQDQVHLQVIAESGNGNDRRDALKVLKVLQLGRHWVLVSLLLGNVITNETLPIVLDQDVKGGWFAVLVSTILIVIFGEIIPQSVCAKHGLAIGAWSSRYVVYVMYGLYPVAYPIAMLLDVLLGTTHGAFFNRAGFKSLAEIHERRGYPSAERLNREEVAVISSVLDLNDTPISSIMTPISKVFTLSFDDYLDDVAQSSILTAGHSNIPVHLRDYPATFVGVLSVKSLVALNNLDEVTVGQLSLDRLPVIPPDASCQKTFSVFRDRKVQMALVTERGTPHGVPLGIVTARDVMDELIREHA</sequence>
<evidence type="ECO:0000256" key="3">
    <source>
        <dbReference type="PROSITE-ProRule" id="PRU01193"/>
    </source>
</evidence>
<dbReference type="InParanoid" id="A0A0C3DB16"/>
<protein>
    <recommendedName>
        <fullName evidence="9">CNNM transmembrane domain-containing protein</fullName>
    </recommendedName>
</protein>
<dbReference type="OrthoDB" id="5353557at2759"/>
<reference evidence="8" key="2">
    <citation type="submission" date="2015-01" db="EMBL/GenBank/DDBJ databases">
        <title>Evolutionary Origins and Diversification of the Mycorrhizal Mutualists.</title>
        <authorList>
            <consortium name="DOE Joint Genome Institute"/>
            <consortium name="Mycorrhizal Genomics Consortium"/>
            <person name="Kohler A."/>
            <person name="Kuo A."/>
            <person name="Nagy L.G."/>
            <person name="Floudas D."/>
            <person name="Copeland A."/>
            <person name="Barry K.W."/>
            <person name="Cichocki N."/>
            <person name="Veneault-Fourrey C."/>
            <person name="LaButti K."/>
            <person name="Lindquist E.A."/>
            <person name="Lipzen A."/>
            <person name="Lundell T."/>
            <person name="Morin E."/>
            <person name="Murat C."/>
            <person name="Riley R."/>
            <person name="Ohm R."/>
            <person name="Sun H."/>
            <person name="Tunlid A."/>
            <person name="Henrissat B."/>
            <person name="Grigoriev I.V."/>
            <person name="Hibbett D.S."/>
            <person name="Martin F."/>
        </authorList>
    </citation>
    <scope>NUCLEOTIDE SEQUENCE [LARGE SCALE GENOMIC DNA]</scope>
    <source>
        <strain evidence="8">Zn</strain>
    </source>
</reference>
<keyword evidence="2" id="KW-0129">CBS domain</keyword>
<dbReference type="GO" id="GO:0030026">
    <property type="term" value="P:intracellular manganese ion homeostasis"/>
    <property type="evidence" value="ECO:0007669"/>
    <property type="project" value="TreeGrafter"/>
</dbReference>
<dbReference type="PROSITE" id="PS51371">
    <property type="entry name" value="CBS"/>
    <property type="match status" value="1"/>
</dbReference>
<dbReference type="HOGENOM" id="CLU_011310_0_0_1"/>
<dbReference type="GO" id="GO:0010960">
    <property type="term" value="P:magnesium ion homeostasis"/>
    <property type="evidence" value="ECO:0007669"/>
    <property type="project" value="InterPro"/>
</dbReference>
<dbReference type="AlphaFoldDB" id="A0A0C3DB16"/>
<feature type="domain" description="CBS" evidence="5">
    <location>
        <begin position="242"/>
        <end position="301"/>
    </location>
</feature>
<feature type="transmembrane region" description="Helical" evidence="4">
    <location>
        <begin position="101"/>
        <end position="123"/>
    </location>
</feature>
<dbReference type="InterPro" id="IPR046342">
    <property type="entry name" value="CBS_dom_sf"/>
</dbReference>
<keyword evidence="1" id="KW-0677">Repeat</keyword>
<dbReference type="InterPro" id="IPR002550">
    <property type="entry name" value="CNNM"/>
</dbReference>
<organism evidence="7 8">
    <name type="scientific">Oidiodendron maius (strain Zn)</name>
    <dbReference type="NCBI Taxonomy" id="913774"/>
    <lineage>
        <taxon>Eukaryota</taxon>
        <taxon>Fungi</taxon>
        <taxon>Dikarya</taxon>
        <taxon>Ascomycota</taxon>
        <taxon>Pezizomycotina</taxon>
        <taxon>Leotiomycetes</taxon>
        <taxon>Leotiomycetes incertae sedis</taxon>
        <taxon>Myxotrichaceae</taxon>
        <taxon>Oidiodendron</taxon>
    </lineage>
</organism>
<dbReference type="Pfam" id="PF01595">
    <property type="entry name" value="CNNM"/>
    <property type="match status" value="1"/>
</dbReference>
<dbReference type="EMBL" id="KN832879">
    <property type="protein sequence ID" value="KIM99102.1"/>
    <property type="molecule type" value="Genomic_DNA"/>
</dbReference>
<reference evidence="7 8" key="1">
    <citation type="submission" date="2014-04" db="EMBL/GenBank/DDBJ databases">
        <authorList>
            <consortium name="DOE Joint Genome Institute"/>
            <person name="Kuo A."/>
            <person name="Martino E."/>
            <person name="Perotto S."/>
            <person name="Kohler A."/>
            <person name="Nagy L.G."/>
            <person name="Floudas D."/>
            <person name="Copeland A."/>
            <person name="Barry K.W."/>
            <person name="Cichocki N."/>
            <person name="Veneault-Fourrey C."/>
            <person name="LaButti K."/>
            <person name="Lindquist E.A."/>
            <person name="Lipzen A."/>
            <person name="Lundell T."/>
            <person name="Morin E."/>
            <person name="Murat C."/>
            <person name="Sun H."/>
            <person name="Tunlid A."/>
            <person name="Henrissat B."/>
            <person name="Grigoriev I.V."/>
            <person name="Hibbett D.S."/>
            <person name="Martin F."/>
            <person name="Nordberg H.P."/>
            <person name="Cantor M.N."/>
            <person name="Hua S.X."/>
        </authorList>
    </citation>
    <scope>NUCLEOTIDE SEQUENCE [LARGE SCALE GENOMIC DNA]</scope>
    <source>
        <strain evidence="7 8">Zn</strain>
    </source>
</reference>
<evidence type="ECO:0000256" key="4">
    <source>
        <dbReference type="SAM" id="Phobius"/>
    </source>
</evidence>
<dbReference type="GO" id="GO:0005737">
    <property type="term" value="C:cytoplasm"/>
    <property type="evidence" value="ECO:0007669"/>
    <property type="project" value="TreeGrafter"/>
</dbReference>
<dbReference type="SUPFAM" id="SSF54631">
    <property type="entry name" value="CBS-domain pair"/>
    <property type="match status" value="1"/>
</dbReference>
<name>A0A0C3DB16_OIDMZ</name>
<dbReference type="PANTHER" id="PTHR12064:SF97">
    <property type="entry name" value="METAL TRANSPORTER CNNM-5"/>
    <property type="match status" value="1"/>
</dbReference>
<dbReference type="InterPro" id="IPR000644">
    <property type="entry name" value="CBS_dom"/>
</dbReference>
<evidence type="ECO:0000313" key="7">
    <source>
        <dbReference type="EMBL" id="KIM99102.1"/>
    </source>
</evidence>
<evidence type="ECO:0000256" key="1">
    <source>
        <dbReference type="ARBA" id="ARBA00022737"/>
    </source>
</evidence>
<evidence type="ECO:0000313" key="8">
    <source>
        <dbReference type="Proteomes" id="UP000054321"/>
    </source>
</evidence>
<dbReference type="InterPro" id="IPR045095">
    <property type="entry name" value="ACDP"/>
</dbReference>
<evidence type="ECO:0008006" key="9">
    <source>
        <dbReference type="Google" id="ProtNLM"/>
    </source>
</evidence>
<gene>
    <name evidence="7" type="ORF">OIDMADRAFT_166739</name>
</gene>
<proteinExistence type="predicted"/>
<feature type="domain" description="CNNM transmembrane" evidence="6">
    <location>
        <begin position="1"/>
        <end position="158"/>
    </location>
</feature>
<feature type="transmembrane region" description="Helical" evidence="4">
    <location>
        <begin position="63"/>
        <end position="81"/>
    </location>
</feature>
<dbReference type="Pfam" id="PF00571">
    <property type="entry name" value="CBS"/>
    <property type="match status" value="1"/>
</dbReference>
<evidence type="ECO:0000259" key="6">
    <source>
        <dbReference type="PROSITE" id="PS51846"/>
    </source>
</evidence>
<evidence type="ECO:0000256" key="2">
    <source>
        <dbReference type="PROSITE-ProRule" id="PRU00703"/>
    </source>
</evidence>
<keyword evidence="8" id="KW-1185">Reference proteome</keyword>
<accession>A0A0C3DB16</accession>
<dbReference type="SMART" id="SM00116">
    <property type="entry name" value="CBS"/>
    <property type="match status" value="1"/>
</dbReference>
<dbReference type="Gene3D" id="3.10.580.10">
    <property type="entry name" value="CBS-domain"/>
    <property type="match status" value="1"/>
</dbReference>
<keyword evidence="3 4" id="KW-0812">Transmembrane</keyword>
<dbReference type="PROSITE" id="PS51846">
    <property type="entry name" value="CNNM"/>
    <property type="match status" value="1"/>
</dbReference>
<evidence type="ECO:0000259" key="5">
    <source>
        <dbReference type="PROSITE" id="PS51371"/>
    </source>
</evidence>
<dbReference type="GO" id="GO:0016020">
    <property type="term" value="C:membrane"/>
    <property type="evidence" value="ECO:0007669"/>
    <property type="project" value="UniProtKB-UniRule"/>
</dbReference>
<keyword evidence="3 4" id="KW-0472">Membrane</keyword>
<dbReference type="STRING" id="913774.A0A0C3DB16"/>
<keyword evidence="3 4" id="KW-1133">Transmembrane helix</keyword>